<dbReference type="STRING" id="988801.SAMN05216522_11195"/>
<evidence type="ECO:0000313" key="2">
    <source>
        <dbReference type="Proteomes" id="UP000242515"/>
    </source>
</evidence>
<dbReference type="RefSeq" id="WP_177173157.1">
    <property type="nucleotide sequence ID" value="NZ_FOGC01000011.1"/>
</dbReference>
<keyword evidence="2" id="KW-1185">Reference proteome</keyword>
<sequence length="45" mass="5038">MNIKSGALVTMNFIEANTGYKKTYIYEQISKGNLAPAMKRGRKSL</sequence>
<proteinExistence type="predicted"/>
<protein>
    <submittedName>
        <fullName evidence="1">Uncharacterized protein</fullName>
    </submittedName>
</protein>
<reference evidence="2" key="1">
    <citation type="submission" date="2016-10" db="EMBL/GenBank/DDBJ databases">
        <authorList>
            <person name="Varghese N."/>
            <person name="Submissions S."/>
        </authorList>
    </citation>
    <scope>NUCLEOTIDE SEQUENCE [LARGE SCALE GENOMIC DNA]</scope>
    <source>
        <strain evidence="2">8N4</strain>
    </source>
</reference>
<accession>A0A1H9LGL2</accession>
<evidence type="ECO:0000313" key="1">
    <source>
        <dbReference type="EMBL" id="SER10520.1"/>
    </source>
</evidence>
<gene>
    <name evidence="1" type="ORF">SAMN05216522_11195</name>
</gene>
<dbReference type="Proteomes" id="UP000242515">
    <property type="component" value="Unassembled WGS sequence"/>
</dbReference>
<dbReference type="EMBL" id="FOGC01000011">
    <property type="protein sequence ID" value="SER10520.1"/>
    <property type="molecule type" value="Genomic_DNA"/>
</dbReference>
<dbReference type="AlphaFoldDB" id="A0A1H9LGL2"/>
<name>A0A1H9LGL2_9GAMM</name>
<dbReference type="Gene3D" id="1.10.238.160">
    <property type="match status" value="1"/>
</dbReference>
<organism evidence="1 2">
    <name type="scientific">Rosenbergiella nectarea</name>
    <dbReference type="NCBI Taxonomy" id="988801"/>
    <lineage>
        <taxon>Bacteria</taxon>
        <taxon>Pseudomonadati</taxon>
        <taxon>Pseudomonadota</taxon>
        <taxon>Gammaproteobacteria</taxon>
        <taxon>Enterobacterales</taxon>
        <taxon>Erwiniaceae</taxon>
        <taxon>Rosenbergiella</taxon>
    </lineage>
</organism>